<dbReference type="SUPFAM" id="SSF48498">
    <property type="entry name" value="Tetracyclin repressor-like, C-terminal domain"/>
    <property type="match status" value="1"/>
</dbReference>
<dbReference type="InterPro" id="IPR041484">
    <property type="entry name" value="TetR_C_25"/>
</dbReference>
<dbReference type="PANTHER" id="PTHR30055:SF146">
    <property type="entry name" value="HTH-TYPE TRANSCRIPTIONAL DUAL REGULATOR CECR"/>
    <property type="match status" value="1"/>
</dbReference>
<dbReference type="PRINTS" id="PR00455">
    <property type="entry name" value="HTHTETR"/>
</dbReference>
<dbReference type="EMBL" id="JACCBU010000001">
    <property type="protein sequence ID" value="NYE72557.1"/>
    <property type="molecule type" value="Genomic_DNA"/>
</dbReference>
<sequence length="196" mass="21112">MSDDSGLIRIREAAVELFGRAGFGGTTVRAIAARAEVSPALIMHHFGSKDGLIRHCDDYVLGHIEKLRDDYLRGGTTIDSVADYLGDHPELIAMTRYLAQALLIGGAASRRMFDRMIDAARNNLVTGIEAGRIRPVDDLEAYAAILASWNAASMMLGDAIAARLGGVSLLDPDVLERVKAAADDLRSRGILLPPKE</sequence>
<reference evidence="4 5" key="1">
    <citation type="submission" date="2020-07" db="EMBL/GenBank/DDBJ databases">
        <title>Sequencing the genomes of 1000 actinobacteria strains.</title>
        <authorList>
            <person name="Klenk H.-P."/>
        </authorList>
    </citation>
    <scope>NUCLEOTIDE SEQUENCE [LARGE SCALE GENOMIC DNA]</scope>
    <source>
        <strain evidence="4 5">DSM 22083</strain>
    </source>
</reference>
<evidence type="ECO:0000256" key="1">
    <source>
        <dbReference type="ARBA" id="ARBA00023125"/>
    </source>
</evidence>
<evidence type="ECO:0000313" key="5">
    <source>
        <dbReference type="Proteomes" id="UP000569914"/>
    </source>
</evidence>
<organism evidence="4 5">
    <name type="scientific">Microlunatus parietis</name>
    <dbReference type="NCBI Taxonomy" id="682979"/>
    <lineage>
        <taxon>Bacteria</taxon>
        <taxon>Bacillati</taxon>
        <taxon>Actinomycetota</taxon>
        <taxon>Actinomycetes</taxon>
        <taxon>Propionibacteriales</taxon>
        <taxon>Propionibacteriaceae</taxon>
        <taxon>Microlunatus</taxon>
    </lineage>
</organism>
<dbReference type="SUPFAM" id="SSF46689">
    <property type="entry name" value="Homeodomain-like"/>
    <property type="match status" value="1"/>
</dbReference>
<evidence type="ECO:0000256" key="2">
    <source>
        <dbReference type="PROSITE-ProRule" id="PRU00335"/>
    </source>
</evidence>
<dbReference type="GO" id="GO:0000976">
    <property type="term" value="F:transcription cis-regulatory region binding"/>
    <property type="evidence" value="ECO:0007669"/>
    <property type="project" value="TreeGrafter"/>
</dbReference>
<dbReference type="InterPro" id="IPR050109">
    <property type="entry name" value="HTH-type_TetR-like_transc_reg"/>
</dbReference>
<proteinExistence type="predicted"/>
<feature type="domain" description="HTH tetR-type" evidence="3">
    <location>
        <begin position="4"/>
        <end position="64"/>
    </location>
</feature>
<accession>A0A7Y9LC84</accession>
<dbReference type="InterPro" id="IPR036271">
    <property type="entry name" value="Tet_transcr_reg_TetR-rel_C_sf"/>
</dbReference>
<dbReference type="PROSITE" id="PS50977">
    <property type="entry name" value="HTH_TETR_2"/>
    <property type="match status" value="1"/>
</dbReference>
<keyword evidence="1 2" id="KW-0238">DNA-binding</keyword>
<gene>
    <name evidence="4" type="ORF">BKA15_003886</name>
</gene>
<evidence type="ECO:0000313" key="4">
    <source>
        <dbReference type="EMBL" id="NYE72557.1"/>
    </source>
</evidence>
<dbReference type="InterPro" id="IPR009057">
    <property type="entry name" value="Homeodomain-like_sf"/>
</dbReference>
<keyword evidence="5" id="KW-1185">Reference proteome</keyword>
<feature type="DNA-binding region" description="H-T-H motif" evidence="2">
    <location>
        <begin position="27"/>
        <end position="46"/>
    </location>
</feature>
<dbReference type="Gene3D" id="1.10.357.10">
    <property type="entry name" value="Tetracycline Repressor, domain 2"/>
    <property type="match status" value="1"/>
</dbReference>
<protein>
    <submittedName>
        <fullName evidence="4">AcrR family transcriptional regulator</fullName>
    </submittedName>
</protein>
<dbReference type="Proteomes" id="UP000569914">
    <property type="component" value="Unassembled WGS sequence"/>
</dbReference>
<dbReference type="AlphaFoldDB" id="A0A7Y9LC84"/>
<dbReference type="Pfam" id="PF00440">
    <property type="entry name" value="TetR_N"/>
    <property type="match status" value="1"/>
</dbReference>
<dbReference type="PANTHER" id="PTHR30055">
    <property type="entry name" value="HTH-TYPE TRANSCRIPTIONAL REGULATOR RUTR"/>
    <property type="match status" value="1"/>
</dbReference>
<name>A0A7Y9LC84_9ACTN</name>
<evidence type="ECO:0000259" key="3">
    <source>
        <dbReference type="PROSITE" id="PS50977"/>
    </source>
</evidence>
<dbReference type="RefSeq" id="WP_179753435.1">
    <property type="nucleotide sequence ID" value="NZ_JACCBU010000001.1"/>
</dbReference>
<dbReference type="GO" id="GO:0003700">
    <property type="term" value="F:DNA-binding transcription factor activity"/>
    <property type="evidence" value="ECO:0007669"/>
    <property type="project" value="TreeGrafter"/>
</dbReference>
<comment type="caution">
    <text evidence="4">The sequence shown here is derived from an EMBL/GenBank/DDBJ whole genome shotgun (WGS) entry which is preliminary data.</text>
</comment>
<dbReference type="InterPro" id="IPR001647">
    <property type="entry name" value="HTH_TetR"/>
</dbReference>
<dbReference type="Pfam" id="PF17933">
    <property type="entry name" value="TetR_C_25"/>
    <property type="match status" value="1"/>
</dbReference>